<organism evidence="4 5">
    <name type="scientific">Trinickia violacea</name>
    <dbReference type="NCBI Taxonomy" id="2571746"/>
    <lineage>
        <taxon>Bacteria</taxon>
        <taxon>Pseudomonadati</taxon>
        <taxon>Pseudomonadota</taxon>
        <taxon>Betaproteobacteria</taxon>
        <taxon>Burkholderiales</taxon>
        <taxon>Burkholderiaceae</taxon>
        <taxon>Trinickia</taxon>
    </lineage>
</organism>
<dbReference type="EMBL" id="CP040077">
    <property type="protein sequence ID" value="QCP50158.1"/>
    <property type="molecule type" value="Genomic_DNA"/>
</dbReference>
<sequence length="499" mass="52992">MPDITIPGVPQGVRVPFLYFGVDNSKAGYFQSTERVLLIGQMLPNGSAGAGAPVQIVGNENGLFGQSSMLADMARIVRKTSGFAEMWALPLLDAAASIKGTWIVTCALDPAKFQSPGLAGVYVGGVQYTTAVLLGDAATDVANGLAAAITADPQAKVSAVANGNTVTLTANHAGETAGHIDVRVTYNGIGVPVTGVTLAVAPGAVGAGNPDMSAALATLGDEPFKWVAMPYTDATSLATSRTFFDDMNGRWAAMRMVYGAAFSACTTLTPAALAAFGATNNDQHMSILGLYGTPSAPWEVSAALAAYALVYLSDAPELSRPEQTIELTGIYAPEIPDRFNKQVREMLYYKGMGATTVDQAGVVRLDRLLTTYQVNGLGVADNSYLDINTMAQLMYFIEYMNSGISTTFPRVSLKDDGNPVFPGQYAVTPSVIRTYIIALADQLADLNVIENVDEFANLLLVQRDSDPNCVDMILPPDFVNQWRIGKILVQFYNQYPATN</sequence>
<evidence type="ECO:0000259" key="3">
    <source>
        <dbReference type="Pfam" id="PF17482"/>
    </source>
</evidence>
<dbReference type="Pfam" id="PF17482">
    <property type="entry name" value="Phage_sheath_1C"/>
    <property type="match status" value="1"/>
</dbReference>
<name>A0A4P8IMG7_9BURK</name>
<evidence type="ECO:0000313" key="4">
    <source>
        <dbReference type="EMBL" id="QCP50158.1"/>
    </source>
</evidence>
<feature type="domain" description="Tail sheath protein subtilisin-like" evidence="2">
    <location>
        <begin position="206"/>
        <end position="366"/>
    </location>
</feature>
<evidence type="ECO:0000259" key="2">
    <source>
        <dbReference type="Pfam" id="PF04984"/>
    </source>
</evidence>
<feature type="domain" description="Tail sheath protein C-terminal" evidence="3">
    <location>
        <begin position="380"/>
        <end position="484"/>
    </location>
</feature>
<protein>
    <recommendedName>
        <fullName evidence="6">Phage tail protein</fullName>
    </recommendedName>
</protein>
<dbReference type="Pfam" id="PF04984">
    <property type="entry name" value="Phage_sheath_1"/>
    <property type="match status" value="1"/>
</dbReference>
<dbReference type="OrthoDB" id="5442644at2"/>
<dbReference type="Proteomes" id="UP000298656">
    <property type="component" value="Chromosome 1"/>
</dbReference>
<evidence type="ECO:0008006" key="6">
    <source>
        <dbReference type="Google" id="ProtNLM"/>
    </source>
</evidence>
<dbReference type="KEGG" id="tvl:FAZ95_13805"/>
<proteinExistence type="inferred from homology"/>
<dbReference type="InterPro" id="IPR020287">
    <property type="entry name" value="Tail_sheath_C"/>
</dbReference>
<evidence type="ECO:0000313" key="5">
    <source>
        <dbReference type="Proteomes" id="UP000298656"/>
    </source>
</evidence>
<dbReference type="AlphaFoldDB" id="A0A4P8IMG7"/>
<reference evidence="4 5" key="1">
    <citation type="submission" date="2019-05" db="EMBL/GenBank/DDBJ databases">
        <title>Burkholderia sp. DHOD12, isolated from subtropical forest soil.</title>
        <authorList>
            <person name="Gao Z.-H."/>
            <person name="Qiu L.-H."/>
        </authorList>
    </citation>
    <scope>NUCLEOTIDE SEQUENCE [LARGE SCALE GENOMIC DNA]</scope>
    <source>
        <strain evidence="4 5">DHOD12</strain>
    </source>
</reference>
<accession>A0A4P8IMG7</accession>
<dbReference type="InterPro" id="IPR035089">
    <property type="entry name" value="Phage_sheath_subtilisin"/>
</dbReference>
<gene>
    <name evidence="4" type="ORF">FAZ95_13805</name>
</gene>
<dbReference type="RefSeq" id="WP_137332977.1">
    <property type="nucleotide sequence ID" value="NZ_CP040077.1"/>
</dbReference>
<evidence type="ECO:0000256" key="1">
    <source>
        <dbReference type="ARBA" id="ARBA00008005"/>
    </source>
</evidence>
<comment type="similarity">
    <text evidence="1">Belongs to the myoviridae tail sheath protein family.</text>
</comment>
<keyword evidence="5" id="KW-1185">Reference proteome</keyword>